<comment type="caution">
    <text evidence="1">The sequence shown here is derived from an EMBL/GenBank/DDBJ whole genome shotgun (WGS) entry which is preliminary data.</text>
</comment>
<name>E7FM95_9LACO</name>
<sequence length="65" mass="7436">FLSTADSKSGPRDATSRQKQCLSLNFCLPPTQNPTPVPPKVDKNNAFLSIFVYHRLKIRPPRRRK</sequence>
<evidence type="ECO:0000313" key="1">
    <source>
        <dbReference type="EMBL" id="EFZ35838.1"/>
    </source>
</evidence>
<feature type="non-terminal residue" evidence="1">
    <location>
        <position position="1"/>
    </location>
</feature>
<dbReference type="Proteomes" id="UP000004099">
    <property type="component" value="Unassembled WGS sequence"/>
</dbReference>
<accession>E7FM95</accession>
<dbReference type="EMBL" id="ACGS02000004">
    <property type="protein sequence ID" value="EFZ35838.1"/>
    <property type="molecule type" value="Genomic_DNA"/>
</dbReference>
<proteinExistence type="predicted"/>
<organism evidence="1 2">
    <name type="scientific">Ligilactobacillus ruminis ATCC 25644</name>
    <dbReference type="NCBI Taxonomy" id="525362"/>
    <lineage>
        <taxon>Bacteria</taxon>
        <taxon>Bacillati</taxon>
        <taxon>Bacillota</taxon>
        <taxon>Bacilli</taxon>
        <taxon>Lactobacillales</taxon>
        <taxon>Lactobacillaceae</taxon>
        <taxon>Ligilactobacillus</taxon>
    </lineage>
</organism>
<evidence type="ECO:0000313" key="2">
    <source>
        <dbReference type="Proteomes" id="UP000004099"/>
    </source>
</evidence>
<dbReference type="AlphaFoldDB" id="E7FM95"/>
<protein>
    <submittedName>
        <fullName evidence="1">Uncharacterized protein</fullName>
    </submittedName>
</protein>
<gene>
    <name evidence="1" type="ORF">HMPREF0542_10022</name>
</gene>
<reference evidence="1 2" key="1">
    <citation type="submission" date="2011-01" db="EMBL/GenBank/DDBJ databases">
        <authorList>
            <person name="Muzny D."/>
            <person name="Qin X."/>
            <person name="Buhay C."/>
            <person name="Dugan-Rocha S."/>
            <person name="Ding Y."/>
            <person name="Chen G."/>
            <person name="Hawes A."/>
            <person name="Holder M."/>
            <person name="Jhangiani S."/>
            <person name="Johnson A."/>
            <person name="Khan Z."/>
            <person name="Li Z."/>
            <person name="Liu W."/>
            <person name="Liu X."/>
            <person name="Perez L."/>
            <person name="Shen H."/>
            <person name="Wang Q."/>
            <person name="Watt J."/>
            <person name="Xi L."/>
            <person name="Xin Y."/>
            <person name="Zhou J."/>
            <person name="Deng J."/>
            <person name="Jiang H."/>
            <person name="Liu Y."/>
            <person name="Qu J."/>
            <person name="Song X.-Z."/>
            <person name="Zhang L."/>
            <person name="Villasana D."/>
            <person name="Johnson A."/>
            <person name="Liu J."/>
            <person name="Liyanage D."/>
            <person name="Lorensuhewa L."/>
            <person name="Robinson T."/>
            <person name="Song A."/>
            <person name="Song B.-B."/>
            <person name="Dinh H."/>
            <person name="Thornton R."/>
            <person name="Coyle M."/>
            <person name="Francisco L."/>
            <person name="Jackson L."/>
            <person name="Javaid M."/>
            <person name="Korchina V."/>
            <person name="Kovar C."/>
            <person name="Mata R."/>
            <person name="Mathew T."/>
            <person name="Ngo R."/>
            <person name="Nguyen L."/>
            <person name="Nguyen N."/>
            <person name="Okwuonu G."/>
            <person name="Ongeri F."/>
            <person name="Pham C."/>
            <person name="Simmons D."/>
            <person name="Wilczek-Boney K."/>
            <person name="Hale W."/>
            <person name="Jakkamsetti A."/>
            <person name="Pham P."/>
            <person name="Ruth R."/>
            <person name="San Lucas F."/>
            <person name="Warren J."/>
            <person name="Zhang J."/>
            <person name="Zhao Z."/>
            <person name="Zhou C."/>
            <person name="Zhu D."/>
            <person name="Lee S."/>
            <person name="Bess C."/>
            <person name="Blankenburg K."/>
            <person name="Forbes L."/>
            <person name="Fu Q."/>
            <person name="Gubbala S."/>
            <person name="Hirani K."/>
            <person name="Jayaseelan J.C."/>
            <person name="Lara F."/>
            <person name="Munidasa M."/>
            <person name="Palculict T."/>
            <person name="Patil S."/>
            <person name="Pu L.-L."/>
            <person name="Saada N."/>
            <person name="Tang L."/>
            <person name="Weissenberger G."/>
            <person name="Zhu Y."/>
            <person name="Hemphill L."/>
            <person name="Shang Y."/>
            <person name="Youmans B."/>
            <person name="Ayvaz T."/>
            <person name="Ross M."/>
            <person name="Santibanez J."/>
            <person name="Aqrawi P."/>
            <person name="Gross S."/>
            <person name="Joshi V."/>
            <person name="Fowler G."/>
            <person name="Nazareth L."/>
            <person name="Reid J."/>
            <person name="Worley K."/>
            <person name="Petrosino J."/>
            <person name="Highlander S."/>
            <person name="Gibbs R."/>
        </authorList>
    </citation>
    <scope>NUCLEOTIDE SEQUENCE [LARGE SCALE GENOMIC DNA]</scope>
    <source>
        <strain evidence="1 2">ATCC 25644</strain>
    </source>
</reference>
<dbReference type="HOGENOM" id="CLU_2854969_0_0_9"/>